<dbReference type="STRING" id="4232.A0A251SRJ8"/>
<reference evidence="2" key="1">
    <citation type="journal article" date="2017" name="Nature">
        <title>The sunflower genome provides insights into oil metabolism, flowering and Asterid evolution.</title>
        <authorList>
            <person name="Badouin H."/>
            <person name="Gouzy J."/>
            <person name="Grassa C.J."/>
            <person name="Murat F."/>
            <person name="Staton S.E."/>
            <person name="Cottret L."/>
            <person name="Lelandais-Briere C."/>
            <person name="Owens G.L."/>
            <person name="Carrere S."/>
            <person name="Mayjonade B."/>
            <person name="Legrand L."/>
            <person name="Gill N."/>
            <person name="Kane N.C."/>
            <person name="Bowers J.E."/>
            <person name="Hubner S."/>
            <person name="Bellec A."/>
            <person name="Berard A."/>
            <person name="Berges H."/>
            <person name="Blanchet N."/>
            <person name="Boniface M.C."/>
            <person name="Brunel D."/>
            <person name="Catrice O."/>
            <person name="Chaidir N."/>
            <person name="Claudel C."/>
            <person name="Donnadieu C."/>
            <person name="Faraut T."/>
            <person name="Fievet G."/>
            <person name="Helmstetter N."/>
            <person name="King M."/>
            <person name="Knapp S.J."/>
            <person name="Lai Z."/>
            <person name="Le Paslier M.C."/>
            <person name="Lippi Y."/>
            <person name="Lorenzon L."/>
            <person name="Mandel J.R."/>
            <person name="Marage G."/>
            <person name="Marchand G."/>
            <person name="Marquand E."/>
            <person name="Bret-Mestries E."/>
            <person name="Morien E."/>
            <person name="Nambeesan S."/>
            <person name="Nguyen T."/>
            <person name="Pegot-Espagnet P."/>
            <person name="Pouilly N."/>
            <person name="Raftis F."/>
            <person name="Sallet E."/>
            <person name="Schiex T."/>
            <person name="Thomas J."/>
            <person name="Vandecasteele C."/>
            <person name="Vares D."/>
            <person name="Vear F."/>
            <person name="Vautrin S."/>
            <person name="Crespi M."/>
            <person name="Mangin B."/>
            <person name="Burke J.M."/>
            <person name="Salse J."/>
            <person name="Munos S."/>
            <person name="Vincourt P."/>
            <person name="Rieseberg L.H."/>
            <person name="Langlade N.B."/>
        </authorList>
    </citation>
    <scope>NUCLEOTIDE SEQUENCE [LARGE SCALE GENOMIC DNA]</scope>
    <source>
        <strain evidence="2">cv. SF193</strain>
    </source>
</reference>
<sequence>MINDADVKLWWNAVRESVFTEVEGVLYAASCGFSDEFESEIVVNMRSGSGDGDCDQEEQGVSGREYAVVSEWMFYRTVKCLRCCCYRSFVTLMVLGLICVH</sequence>
<dbReference type="InParanoid" id="A0A251SRJ8"/>
<dbReference type="EMBL" id="CM007902">
    <property type="protein sequence ID" value="OTG01122.1"/>
    <property type="molecule type" value="Genomic_DNA"/>
</dbReference>
<gene>
    <name evidence="1" type="ORF">HannXRQ_Chr13g0398631</name>
</gene>
<name>A0A251SRJ8_HELAN</name>
<evidence type="ECO:0000313" key="2">
    <source>
        <dbReference type="Proteomes" id="UP000215914"/>
    </source>
</evidence>
<organism evidence="1 2">
    <name type="scientific">Helianthus annuus</name>
    <name type="common">Common sunflower</name>
    <dbReference type="NCBI Taxonomy" id="4232"/>
    <lineage>
        <taxon>Eukaryota</taxon>
        <taxon>Viridiplantae</taxon>
        <taxon>Streptophyta</taxon>
        <taxon>Embryophyta</taxon>
        <taxon>Tracheophyta</taxon>
        <taxon>Spermatophyta</taxon>
        <taxon>Magnoliopsida</taxon>
        <taxon>eudicotyledons</taxon>
        <taxon>Gunneridae</taxon>
        <taxon>Pentapetalae</taxon>
        <taxon>asterids</taxon>
        <taxon>campanulids</taxon>
        <taxon>Asterales</taxon>
        <taxon>Asteraceae</taxon>
        <taxon>Asteroideae</taxon>
        <taxon>Heliantheae alliance</taxon>
        <taxon>Heliantheae</taxon>
        <taxon>Helianthus</taxon>
    </lineage>
</organism>
<dbReference type="Proteomes" id="UP000215914">
    <property type="component" value="Chromosome 13"/>
</dbReference>
<proteinExistence type="predicted"/>
<accession>A0A251SRJ8</accession>
<dbReference type="AlphaFoldDB" id="A0A251SRJ8"/>
<keyword evidence="2" id="KW-1185">Reference proteome</keyword>
<protein>
    <submittedName>
        <fullName evidence="1">Uncharacterized protein</fullName>
    </submittedName>
</protein>
<evidence type="ECO:0000313" key="1">
    <source>
        <dbReference type="EMBL" id="OTG01122.1"/>
    </source>
</evidence>